<evidence type="ECO:0000313" key="2">
    <source>
        <dbReference type="Proteomes" id="UP001501175"/>
    </source>
</evidence>
<name>A0ABP8NA38_9BACT</name>
<evidence type="ECO:0000313" key="1">
    <source>
        <dbReference type="EMBL" id="GAA4462396.1"/>
    </source>
</evidence>
<comment type="caution">
    <text evidence="1">The sequence shown here is derived from an EMBL/GenBank/DDBJ whole genome shotgun (WGS) entry which is preliminary data.</text>
</comment>
<keyword evidence="2" id="KW-1185">Reference proteome</keyword>
<reference evidence="2" key="1">
    <citation type="journal article" date="2019" name="Int. J. Syst. Evol. Microbiol.">
        <title>The Global Catalogue of Microorganisms (GCM) 10K type strain sequencing project: providing services to taxonomists for standard genome sequencing and annotation.</title>
        <authorList>
            <consortium name="The Broad Institute Genomics Platform"/>
            <consortium name="The Broad Institute Genome Sequencing Center for Infectious Disease"/>
            <person name="Wu L."/>
            <person name="Ma J."/>
        </authorList>
    </citation>
    <scope>NUCLEOTIDE SEQUENCE [LARGE SCALE GENOMIC DNA]</scope>
    <source>
        <strain evidence="2">JCM 17927</strain>
    </source>
</reference>
<dbReference type="EMBL" id="BAABHD010000069">
    <property type="protein sequence ID" value="GAA4462396.1"/>
    <property type="molecule type" value="Genomic_DNA"/>
</dbReference>
<accession>A0ABP8NA38</accession>
<organism evidence="1 2">
    <name type="scientific">Nibrella saemangeumensis</name>
    <dbReference type="NCBI Taxonomy" id="1084526"/>
    <lineage>
        <taxon>Bacteria</taxon>
        <taxon>Pseudomonadati</taxon>
        <taxon>Bacteroidota</taxon>
        <taxon>Cytophagia</taxon>
        <taxon>Cytophagales</taxon>
        <taxon>Spirosomataceae</taxon>
        <taxon>Nibrella</taxon>
    </lineage>
</organism>
<sequence>MDKILFIFLLLAACQSVNDSIYQPPTDLVISNPVWTRSDPNHIYDEVEVCEHDFTLTNNSDSLTQIIVRISYFDRQHRLMDEHLHKVWHEIKPHESFRVKGLSGGIVKPGTDSASVDLVKAIRKIRQIH</sequence>
<dbReference type="Proteomes" id="UP001501175">
    <property type="component" value="Unassembled WGS sequence"/>
</dbReference>
<protein>
    <submittedName>
        <fullName evidence="1">Uncharacterized protein</fullName>
    </submittedName>
</protein>
<gene>
    <name evidence="1" type="ORF">GCM10023189_39000</name>
</gene>
<dbReference type="RefSeq" id="WP_345246139.1">
    <property type="nucleotide sequence ID" value="NZ_BAABHD010000069.1"/>
</dbReference>
<proteinExistence type="predicted"/>